<proteinExistence type="predicted"/>
<sequence>MFKVTYDYKAKDGFLAEGEEFFASMKAAFAYINKLAEKYKLVGKPIIERV</sequence>
<evidence type="ECO:0000313" key="5">
    <source>
        <dbReference type="EMBL" id="CAB4211095.1"/>
    </source>
</evidence>
<evidence type="ECO:0000313" key="3">
    <source>
        <dbReference type="EMBL" id="CAB4182054.1"/>
    </source>
</evidence>
<reference evidence="6" key="1">
    <citation type="submission" date="2020-05" db="EMBL/GenBank/DDBJ databases">
        <authorList>
            <person name="Chiriac C."/>
            <person name="Salcher M."/>
            <person name="Ghai R."/>
            <person name="Kavagutti S V."/>
        </authorList>
    </citation>
    <scope>NUCLEOTIDE SEQUENCE</scope>
</reference>
<name>A0A6J5T4K8_9CAUD</name>
<evidence type="ECO:0000313" key="4">
    <source>
        <dbReference type="EMBL" id="CAB4190699.1"/>
    </source>
</evidence>
<evidence type="ECO:0000313" key="2">
    <source>
        <dbReference type="EMBL" id="CAB4176924.1"/>
    </source>
</evidence>
<dbReference type="EMBL" id="LR796945">
    <property type="protein sequence ID" value="CAB4176924.1"/>
    <property type="molecule type" value="Genomic_DNA"/>
</dbReference>
<dbReference type="EMBL" id="LR797021">
    <property type="protein sequence ID" value="CAB4182054.1"/>
    <property type="molecule type" value="Genomic_DNA"/>
</dbReference>
<evidence type="ECO:0000313" key="6">
    <source>
        <dbReference type="EMBL" id="CAB4222579.1"/>
    </source>
</evidence>
<dbReference type="EMBL" id="LR797369">
    <property type="protein sequence ID" value="CAB4211095.1"/>
    <property type="molecule type" value="Genomic_DNA"/>
</dbReference>
<dbReference type="EMBL" id="LR797518">
    <property type="protein sequence ID" value="CAB4222579.1"/>
    <property type="molecule type" value="Genomic_DNA"/>
</dbReference>
<protein>
    <submittedName>
        <fullName evidence="6">Uncharacterized protein</fullName>
    </submittedName>
</protein>
<dbReference type="EMBL" id="LR798378">
    <property type="protein sequence ID" value="CAB5227688.1"/>
    <property type="molecule type" value="Genomic_DNA"/>
</dbReference>
<evidence type="ECO:0000313" key="1">
    <source>
        <dbReference type="EMBL" id="CAB4170393.1"/>
    </source>
</evidence>
<organism evidence="6">
    <name type="scientific">uncultured Caudovirales phage</name>
    <dbReference type="NCBI Taxonomy" id="2100421"/>
    <lineage>
        <taxon>Viruses</taxon>
        <taxon>Duplodnaviria</taxon>
        <taxon>Heunggongvirae</taxon>
        <taxon>Uroviricota</taxon>
        <taxon>Caudoviricetes</taxon>
        <taxon>Peduoviridae</taxon>
        <taxon>Maltschvirus</taxon>
        <taxon>Maltschvirus maltsch</taxon>
    </lineage>
</organism>
<evidence type="ECO:0000313" key="7">
    <source>
        <dbReference type="EMBL" id="CAB5227688.1"/>
    </source>
</evidence>
<accession>A0A6J5T4K8</accession>
<dbReference type="EMBL" id="LR796860">
    <property type="protein sequence ID" value="CAB4170393.1"/>
    <property type="molecule type" value="Genomic_DNA"/>
</dbReference>
<dbReference type="EMBL" id="LR797157">
    <property type="protein sequence ID" value="CAB4190699.1"/>
    <property type="molecule type" value="Genomic_DNA"/>
</dbReference>
<gene>
    <name evidence="3" type="ORF">UFOVP1065_122</name>
    <name evidence="4" type="ORF">UFOVP1198_91</name>
    <name evidence="5" type="ORF">UFOVP1418_83</name>
    <name evidence="7" type="ORF">UFOVP1524_67</name>
    <name evidence="6" type="ORF">UFOVP1651_67</name>
    <name evidence="1" type="ORF">UFOVP908_45</name>
    <name evidence="2" type="ORF">UFOVP990_91</name>
</gene>